<keyword evidence="9" id="KW-0378">Hydrolase</keyword>
<evidence type="ECO:0000256" key="3">
    <source>
        <dbReference type="ARBA" id="ARBA00022694"/>
    </source>
</evidence>
<dbReference type="InterPro" id="IPR011856">
    <property type="entry name" value="tRNA_endonuc-like_dom_sf"/>
</dbReference>
<keyword evidence="10" id="KW-1185">Reference proteome</keyword>
<name>A0A427YTY2_9TREE</name>
<dbReference type="InterPro" id="IPR036167">
    <property type="entry name" value="tRNA_intron_Endo_cat-like_sf"/>
</dbReference>
<dbReference type="AlphaFoldDB" id="A0A427YTY2"/>
<dbReference type="Gene3D" id="3.40.1350.10">
    <property type="match status" value="1"/>
</dbReference>
<dbReference type="Pfam" id="PF01974">
    <property type="entry name" value="tRNA_int_endo"/>
    <property type="match status" value="1"/>
</dbReference>
<evidence type="ECO:0000313" key="9">
    <source>
        <dbReference type="EMBL" id="RSH94519.1"/>
    </source>
</evidence>
<comment type="caution">
    <text evidence="9">The sequence shown here is derived from an EMBL/GenBank/DDBJ whole genome shotgun (WGS) entry which is preliminary data.</text>
</comment>
<organism evidence="9 10">
    <name type="scientific">Saitozyma podzolica</name>
    <dbReference type="NCBI Taxonomy" id="1890683"/>
    <lineage>
        <taxon>Eukaryota</taxon>
        <taxon>Fungi</taxon>
        <taxon>Dikarya</taxon>
        <taxon>Basidiomycota</taxon>
        <taxon>Agaricomycotina</taxon>
        <taxon>Tremellomycetes</taxon>
        <taxon>Tremellales</taxon>
        <taxon>Trimorphomycetaceae</taxon>
        <taxon>Saitozyma</taxon>
    </lineage>
</organism>
<dbReference type="CDD" id="cd22363">
    <property type="entry name" value="tRNA-intron_lyase_C"/>
    <property type="match status" value="1"/>
</dbReference>
<comment type="catalytic activity">
    <reaction evidence="5">
        <text>pretRNA = a 3'-half-tRNA molecule with a 5'-OH end + a 5'-half-tRNA molecule with a 2',3'-cyclic phosphate end + an intron with a 2',3'-cyclic phosphate and a 5'-hydroxyl terminus.</text>
        <dbReference type="EC" id="4.6.1.16"/>
    </reaction>
</comment>
<feature type="domain" description="TSEN34 N-terminal" evidence="8">
    <location>
        <begin position="72"/>
        <end position="104"/>
    </location>
</feature>
<feature type="compositionally biased region" description="Low complexity" evidence="6">
    <location>
        <begin position="225"/>
        <end position="242"/>
    </location>
</feature>
<feature type="domain" description="tRNA intron endonuclease catalytic" evidence="7">
    <location>
        <begin position="318"/>
        <end position="393"/>
    </location>
</feature>
<dbReference type="EMBL" id="RSCD01000002">
    <property type="protein sequence ID" value="RSH94519.1"/>
    <property type="molecule type" value="Genomic_DNA"/>
</dbReference>
<evidence type="ECO:0000256" key="4">
    <source>
        <dbReference type="ARBA" id="ARBA00023239"/>
    </source>
</evidence>
<dbReference type="EC" id="4.6.1.16" evidence="2"/>
<proteinExistence type="inferred from homology"/>
<dbReference type="Proteomes" id="UP000279259">
    <property type="component" value="Unassembled WGS sequence"/>
</dbReference>
<feature type="compositionally biased region" description="Basic and acidic residues" evidence="6">
    <location>
        <begin position="182"/>
        <end position="194"/>
    </location>
</feature>
<dbReference type="Pfam" id="PF26577">
    <property type="entry name" value="TSEN34_N"/>
    <property type="match status" value="1"/>
</dbReference>
<evidence type="ECO:0000256" key="2">
    <source>
        <dbReference type="ARBA" id="ARBA00012573"/>
    </source>
</evidence>
<dbReference type="GO" id="GO:0000213">
    <property type="term" value="F:tRNA-intron lyase activity"/>
    <property type="evidence" value="ECO:0007669"/>
    <property type="project" value="UniProtKB-EC"/>
</dbReference>
<dbReference type="SUPFAM" id="SSF53032">
    <property type="entry name" value="tRNA-intron endonuclease catalytic domain-like"/>
    <property type="match status" value="1"/>
</dbReference>
<evidence type="ECO:0000256" key="5">
    <source>
        <dbReference type="ARBA" id="ARBA00034031"/>
    </source>
</evidence>
<sequence>MSELDKPGEPSSLRPASGLRTGSIPLYLINGVATVWDAQGESIDSIHLSQSKPIRATLSMELNGLPYRELGPELGQMNGFLGLPVTLMQEETAYLVMQGIAHLLPVSAGPAFPSPELVARRTEERLARLRAIEARNRASEEAKAARSAKAFMRGGEQAKAKREERARMKAAKVAQAGGGDAGEAHSDGKDRVANVEEEERGQATNGKGQAPAKDTDGFGLGLFGGETAEATGAGTAGAESSSIKPMPDTSNHSPDVIVGQSLTAPIPAPAAAITGAHFHTVPSHPLFPTLVHSSPPITRLPHPLFPFPSCPRDRALIATFTDLQQQGYRMGLGPRFGGEYLIYPGDYLRYHAHFTSQVLVRDEPIKPTEIVAWGRLGTGTKKAGLICCWDDDGAEFEPSGEKDGQVEYYSLEWASFG</sequence>
<evidence type="ECO:0000313" key="10">
    <source>
        <dbReference type="Proteomes" id="UP000279259"/>
    </source>
</evidence>
<evidence type="ECO:0000259" key="7">
    <source>
        <dbReference type="Pfam" id="PF01974"/>
    </source>
</evidence>
<dbReference type="PANTHER" id="PTHR13070">
    <property type="entry name" value="TRNA-SPLICING ENDONUCLEASE SUBUNIT SEN34-RELATED"/>
    <property type="match status" value="1"/>
</dbReference>
<feature type="compositionally biased region" description="Basic and acidic residues" evidence="6">
    <location>
        <begin position="156"/>
        <end position="167"/>
    </location>
</feature>
<dbReference type="PANTHER" id="PTHR13070:SF0">
    <property type="entry name" value="TRNA-SPLICING ENDONUCLEASE SUBUNIT SEN34"/>
    <property type="match status" value="1"/>
</dbReference>
<keyword evidence="3" id="KW-0819">tRNA processing</keyword>
<evidence type="ECO:0000256" key="1">
    <source>
        <dbReference type="ARBA" id="ARBA00008078"/>
    </source>
</evidence>
<comment type="similarity">
    <text evidence="1">Belongs to the tRNA-intron endonuclease family.</text>
</comment>
<dbReference type="InterPro" id="IPR059049">
    <property type="entry name" value="TSEN34_N"/>
</dbReference>
<dbReference type="STRING" id="1890683.A0A427YTY2"/>
<dbReference type="InterPro" id="IPR006677">
    <property type="entry name" value="tRNA_intron_Endonuc_cat-like"/>
</dbReference>
<feature type="region of interest" description="Disordered" evidence="6">
    <location>
        <begin position="140"/>
        <end position="255"/>
    </location>
</feature>
<dbReference type="GO" id="GO:0003676">
    <property type="term" value="F:nucleic acid binding"/>
    <property type="evidence" value="ECO:0007669"/>
    <property type="project" value="InterPro"/>
</dbReference>
<keyword evidence="9" id="KW-0255">Endonuclease</keyword>
<accession>A0A427YTY2</accession>
<dbReference type="GO" id="GO:0000379">
    <property type="term" value="P:tRNA-type intron splice site recognition and cleavage"/>
    <property type="evidence" value="ECO:0007669"/>
    <property type="project" value="TreeGrafter"/>
</dbReference>
<keyword evidence="9" id="KW-0540">Nuclease</keyword>
<reference evidence="9 10" key="1">
    <citation type="submission" date="2018-11" db="EMBL/GenBank/DDBJ databases">
        <title>Genome sequence of Saitozyma podzolica DSM 27192.</title>
        <authorList>
            <person name="Aliyu H."/>
            <person name="Gorte O."/>
            <person name="Ochsenreither K."/>
        </authorList>
    </citation>
    <scope>NUCLEOTIDE SEQUENCE [LARGE SCALE GENOMIC DNA]</scope>
    <source>
        <strain evidence="9 10">DSM 27192</strain>
    </source>
</reference>
<evidence type="ECO:0000256" key="6">
    <source>
        <dbReference type="SAM" id="MobiDB-lite"/>
    </source>
</evidence>
<protein>
    <recommendedName>
        <fullName evidence="2">tRNA-intron lyase</fullName>
        <ecNumber evidence="2">4.6.1.16</ecNumber>
    </recommendedName>
</protein>
<evidence type="ECO:0000259" key="8">
    <source>
        <dbReference type="Pfam" id="PF26577"/>
    </source>
</evidence>
<gene>
    <name evidence="9" type="primary">SEN34</name>
    <name evidence="9" type="ORF">EHS25_004322</name>
</gene>
<dbReference type="GO" id="GO:0005634">
    <property type="term" value="C:nucleus"/>
    <property type="evidence" value="ECO:0007669"/>
    <property type="project" value="UniProtKB-ARBA"/>
</dbReference>
<dbReference type="OrthoDB" id="48041at2759"/>
<keyword evidence="4" id="KW-0456">Lyase</keyword>